<comment type="caution">
    <text evidence="3">The sequence shown here is derived from an EMBL/GenBank/DDBJ whole genome shotgun (WGS) entry which is preliminary data.</text>
</comment>
<accession>A0A5C8ZH03</accession>
<dbReference type="RefSeq" id="WP_147926244.1">
    <property type="nucleotide sequence ID" value="NZ_VKAC01000005.1"/>
</dbReference>
<name>A0A5C8ZH03_9ACTN</name>
<feature type="region of interest" description="Disordered" evidence="1">
    <location>
        <begin position="85"/>
        <end position="145"/>
    </location>
</feature>
<evidence type="ECO:0000313" key="3">
    <source>
        <dbReference type="EMBL" id="TXR56451.1"/>
    </source>
</evidence>
<keyword evidence="4" id="KW-1185">Reference proteome</keyword>
<dbReference type="AlphaFoldDB" id="A0A5C8ZH03"/>
<proteinExistence type="predicted"/>
<dbReference type="EMBL" id="VKAC01000005">
    <property type="protein sequence ID" value="TXR56451.1"/>
    <property type="molecule type" value="Genomic_DNA"/>
</dbReference>
<feature type="compositionally biased region" description="Low complexity" evidence="1">
    <location>
        <begin position="108"/>
        <end position="119"/>
    </location>
</feature>
<gene>
    <name evidence="3" type="ORF">FMM08_10190</name>
</gene>
<protein>
    <submittedName>
        <fullName evidence="3">Uncharacterized protein</fullName>
    </submittedName>
</protein>
<evidence type="ECO:0000256" key="1">
    <source>
        <dbReference type="SAM" id="MobiDB-lite"/>
    </source>
</evidence>
<keyword evidence="2" id="KW-0472">Membrane</keyword>
<reference evidence="3 4" key="1">
    <citation type="submission" date="2019-07" db="EMBL/GenBank/DDBJ databases">
        <title>Quadrisphaera sp. strain DD2A genome sequencing and assembly.</title>
        <authorList>
            <person name="Kim I."/>
        </authorList>
    </citation>
    <scope>NUCLEOTIDE SEQUENCE [LARGE SCALE GENOMIC DNA]</scope>
    <source>
        <strain evidence="3 4">DD2A</strain>
    </source>
</reference>
<organism evidence="3 4">
    <name type="scientific">Quadrisphaera setariae</name>
    <dbReference type="NCBI Taxonomy" id="2593304"/>
    <lineage>
        <taxon>Bacteria</taxon>
        <taxon>Bacillati</taxon>
        <taxon>Actinomycetota</taxon>
        <taxon>Actinomycetes</taxon>
        <taxon>Kineosporiales</taxon>
        <taxon>Kineosporiaceae</taxon>
        <taxon>Quadrisphaera</taxon>
    </lineage>
</organism>
<feature type="compositionally biased region" description="Basic and acidic residues" evidence="1">
    <location>
        <begin position="85"/>
        <end position="107"/>
    </location>
</feature>
<sequence>MSPLLGPLTSATVLLGGLGPNPVPAPTDGPRQLDPNTVTPGVLGFLATAAVVFVSILLIVNLVHRMRRIRHRGAVEEAALAAREEALRERSLDSSVVDHDDDERRAAEAASAHDVVQGEVRGEAREARAAGTHRHEPDSPDSPRT</sequence>
<keyword evidence="2" id="KW-0812">Transmembrane</keyword>
<evidence type="ECO:0000256" key="2">
    <source>
        <dbReference type="SAM" id="Phobius"/>
    </source>
</evidence>
<dbReference type="Proteomes" id="UP000321234">
    <property type="component" value="Unassembled WGS sequence"/>
</dbReference>
<keyword evidence="2" id="KW-1133">Transmembrane helix</keyword>
<evidence type="ECO:0000313" key="4">
    <source>
        <dbReference type="Proteomes" id="UP000321234"/>
    </source>
</evidence>
<feature type="compositionally biased region" description="Basic and acidic residues" evidence="1">
    <location>
        <begin position="120"/>
        <end position="145"/>
    </location>
</feature>
<dbReference type="OrthoDB" id="3830620at2"/>
<feature type="transmembrane region" description="Helical" evidence="2">
    <location>
        <begin position="44"/>
        <end position="63"/>
    </location>
</feature>